<sequence length="80" mass="8963">MANVTFKNIPDDLYEQLKQAANAHHRSVNSELIHCLEKTYKPTRFSAAELAGKAAELRSHVTLSLLDIDEINASKNQGRE</sequence>
<proteinExistence type="predicted"/>
<evidence type="ECO:0000313" key="2">
    <source>
        <dbReference type="EMBL" id="PLW84474.1"/>
    </source>
</evidence>
<feature type="domain" description="Antitoxin FitA-like ribbon-helix-helix" evidence="1">
    <location>
        <begin position="2"/>
        <end position="38"/>
    </location>
</feature>
<dbReference type="Gene3D" id="1.10.1220.10">
    <property type="entry name" value="Met repressor-like"/>
    <property type="match status" value="1"/>
</dbReference>
<dbReference type="AlphaFoldDB" id="A0A2N5Y7U4"/>
<dbReference type="OrthoDB" id="2389872at2"/>
<dbReference type="EMBL" id="PKLZ01000001">
    <property type="protein sequence ID" value="PLW84474.1"/>
    <property type="molecule type" value="Genomic_DNA"/>
</dbReference>
<dbReference type="InterPro" id="IPR010985">
    <property type="entry name" value="Ribbon_hlx_hlx"/>
</dbReference>
<protein>
    <submittedName>
        <fullName evidence="2">DNA-binding protein</fullName>
    </submittedName>
</protein>
<keyword evidence="2" id="KW-0238">DNA-binding</keyword>
<dbReference type="GO" id="GO:0006355">
    <property type="term" value="P:regulation of DNA-templated transcription"/>
    <property type="evidence" value="ECO:0007669"/>
    <property type="project" value="InterPro"/>
</dbReference>
<dbReference type="InterPro" id="IPR053853">
    <property type="entry name" value="FitA-like_RHH"/>
</dbReference>
<reference evidence="3" key="1">
    <citation type="submission" date="2017-11" db="EMBL/GenBank/DDBJ databases">
        <title>The draft genome sequence of Chromatocurvus sp. F02.</title>
        <authorList>
            <person name="Du Z.-J."/>
            <person name="Chang Y.-Q."/>
        </authorList>
    </citation>
    <scope>NUCLEOTIDE SEQUENCE [LARGE SCALE GENOMIC DNA]</scope>
    <source>
        <strain evidence="3">F02</strain>
    </source>
</reference>
<dbReference type="Proteomes" id="UP000234845">
    <property type="component" value="Unassembled WGS sequence"/>
</dbReference>
<keyword evidence="3" id="KW-1185">Reference proteome</keyword>
<accession>A0A2N5Y7U4</accession>
<dbReference type="InterPro" id="IPR013321">
    <property type="entry name" value="Arc_rbn_hlx_hlx"/>
</dbReference>
<evidence type="ECO:0000259" key="1">
    <source>
        <dbReference type="Pfam" id="PF22513"/>
    </source>
</evidence>
<dbReference type="Pfam" id="PF22513">
    <property type="entry name" value="FitA-like_RHH"/>
    <property type="match status" value="1"/>
</dbReference>
<organism evidence="2 3">
    <name type="scientific">Kineobactrum sediminis</name>
    <dbReference type="NCBI Taxonomy" id="1905677"/>
    <lineage>
        <taxon>Bacteria</taxon>
        <taxon>Pseudomonadati</taxon>
        <taxon>Pseudomonadota</taxon>
        <taxon>Gammaproteobacteria</taxon>
        <taxon>Cellvibrionales</taxon>
        <taxon>Halieaceae</taxon>
        <taxon>Kineobactrum</taxon>
    </lineage>
</organism>
<name>A0A2N5Y7U4_9GAMM</name>
<dbReference type="GO" id="GO:0003677">
    <property type="term" value="F:DNA binding"/>
    <property type="evidence" value="ECO:0007669"/>
    <property type="project" value="UniProtKB-KW"/>
</dbReference>
<evidence type="ECO:0000313" key="3">
    <source>
        <dbReference type="Proteomes" id="UP000234845"/>
    </source>
</evidence>
<comment type="caution">
    <text evidence="2">The sequence shown here is derived from an EMBL/GenBank/DDBJ whole genome shotgun (WGS) entry which is preliminary data.</text>
</comment>
<gene>
    <name evidence="2" type="ORF">CWI75_02925</name>
</gene>
<dbReference type="RefSeq" id="WP_101520109.1">
    <property type="nucleotide sequence ID" value="NZ_PKLZ01000001.1"/>
</dbReference>
<dbReference type="SUPFAM" id="SSF47598">
    <property type="entry name" value="Ribbon-helix-helix"/>
    <property type="match status" value="1"/>
</dbReference>